<comment type="caution">
    <text evidence="3">The sequence shown here is derived from an EMBL/GenBank/DDBJ whole genome shotgun (WGS) entry which is preliminary data.</text>
</comment>
<gene>
    <name evidence="3" type="ORF">KKC1_32900</name>
</gene>
<feature type="transmembrane region" description="Helical" evidence="2">
    <location>
        <begin position="139"/>
        <end position="160"/>
    </location>
</feature>
<feature type="transmembrane region" description="Helical" evidence="2">
    <location>
        <begin position="57"/>
        <end position="79"/>
    </location>
</feature>
<dbReference type="EMBL" id="BDGJ01000198">
    <property type="protein sequence ID" value="GAW94177.1"/>
    <property type="molecule type" value="Genomic_DNA"/>
</dbReference>
<feature type="transmembrane region" description="Helical" evidence="2">
    <location>
        <begin position="33"/>
        <end position="51"/>
    </location>
</feature>
<keyword evidence="2" id="KW-1003">Cell membrane</keyword>
<evidence type="ECO:0000313" key="4">
    <source>
        <dbReference type="Proteomes" id="UP000197032"/>
    </source>
</evidence>
<dbReference type="AlphaFoldDB" id="A0A1Z5HXT0"/>
<comment type="function">
    <text evidence="2">NDH-1 shuttles electrons from NADH, via FMN and iron-sulfur (Fe-S) centers, to quinones in the respiratory chain. Couples the redox reaction to proton translocation (for every two electrons transferred, four hydrogen ions are translocated across the cytoplasmic membrane), and thus conserves the redox energy in a proton gradient.</text>
</comment>
<name>A0A1Z5HXT0_9FIRM</name>
<dbReference type="PANTHER" id="PTHR33269:SF17">
    <property type="entry name" value="NADH-UBIQUINONE OXIDOREDUCTASE CHAIN 6"/>
    <property type="match status" value="1"/>
</dbReference>
<keyword evidence="2" id="KW-0472">Membrane</keyword>
<dbReference type="InterPro" id="IPR042106">
    <property type="entry name" value="Nuo/plastoQ_OxRdtase_6_NuoJ"/>
</dbReference>
<reference evidence="4" key="1">
    <citation type="journal article" date="2017" name="Appl. Environ. Microbiol.">
        <title>Genomic Analysis of Calderihabitans maritimus KKC1, a Thermophilic, Hydrogenogenic, Carboxydotrophic Bacterium Isolated from Marine Sediment.</title>
        <authorList>
            <person name="Omae K."/>
            <person name="Yoneda Y."/>
            <person name="Fukuyama Y."/>
            <person name="Yoshida T."/>
            <person name="Sako Y."/>
        </authorList>
    </citation>
    <scope>NUCLEOTIDE SEQUENCE [LARGE SCALE GENOMIC DNA]</scope>
    <source>
        <strain evidence="4">KKC1</strain>
    </source>
</reference>
<dbReference type="GO" id="GO:0008137">
    <property type="term" value="F:NADH dehydrogenase (ubiquinone) activity"/>
    <property type="evidence" value="ECO:0007669"/>
    <property type="project" value="UniProtKB-UniRule"/>
</dbReference>
<evidence type="ECO:0000256" key="1">
    <source>
        <dbReference type="ARBA" id="ARBA00005698"/>
    </source>
</evidence>
<evidence type="ECO:0000256" key="2">
    <source>
        <dbReference type="RuleBase" id="RU004429"/>
    </source>
</evidence>
<feature type="transmembrane region" description="Helical" evidence="2">
    <location>
        <begin position="91"/>
        <end position="111"/>
    </location>
</feature>
<dbReference type="InterPro" id="IPR001457">
    <property type="entry name" value="NADH_UbQ/plastoQ_OxRdtase_su6"/>
</dbReference>
<sequence>MDGFFFKLSFVVLSLITVLSALMVATMRNLSRAIMFLVFFFLGAAGLYFLLEAEFLALVQVMVYAGAVSVLFAFVIMLTPQLPGVEVPQTTNHWAGLIITVVFLLVMLFAFREVNTIKAVEVSRSLSLNDLGQTLLGQYLLPFELVSLLLLVALVGAVMYTSRGHERGEKEHGSG</sequence>
<keyword evidence="2" id="KW-1133">Transmembrane helix</keyword>
<keyword evidence="2" id="KW-0520">NAD</keyword>
<feature type="transmembrane region" description="Helical" evidence="2">
    <location>
        <begin position="6"/>
        <end position="26"/>
    </location>
</feature>
<protein>
    <recommendedName>
        <fullName evidence="2">NADH-quinone oxidoreductase subunit J</fullName>
        <ecNumber evidence="2">7.1.1.-</ecNumber>
    </recommendedName>
</protein>
<organism evidence="3 4">
    <name type="scientific">Calderihabitans maritimus</name>
    <dbReference type="NCBI Taxonomy" id="1246530"/>
    <lineage>
        <taxon>Bacteria</taxon>
        <taxon>Bacillati</taxon>
        <taxon>Bacillota</taxon>
        <taxon>Clostridia</taxon>
        <taxon>Neomoorellales</taxon>
        <taxon>Calderihabitantaceae</taxon>
        <taxon>Calderihabitans</taxon>
    </lineage>
</organism>
<dbReference type="Gene3D" id="1.20.120.1200">
    <property type="entry name" value="NADH-ubiquinone/plastoquinone oxidoreductase chain 6, subunit NuoJ"/>
    <property type="match status" value="1"/>
</dbReference>
<dbReference type="Pfam" id="PF00499">
    <property type="entry name" value="Oxidored_q3"/>
    <property type="match status" value="1"/>
</dbReference>
<dbReference type="Proteomes" id="UP000197032">
    <property type="component" value="Unassembled WGS sequence"/>
</dbReference>
<proteinExistence type="inferred from homology"/>
<comment type="subcellular location">
    <subcellularLocation>
        <location evidence="2">Cell membrane</location>
        <topology evidence="2">Multi-pass membrane protein</topology>
    </subcellularLocation>
</comment>
<keyword evidence="2" id="KW-0874">Quinone</keyword>
<accession>A0A1Z5HXT0</accession>
<keyword evidence="4" id="KW-1185">Reference proteome</keyword>
<evidence type="ECO:0000313" key="3">
    <source>
        <dbReference type="EMBL" id="GAW94177.1"/>
    </source>
</evidence>
<keyword evidence="2" id="KW-0812">Transmembrane</keyword>
<keyword evidence="3" id="KW-0830">Ubiquinone</keyword>
<comment type="catalytic activity">
    <reaction evidence="2">
        <text>a quinone + NADH + 5 H(+)(in) = a quinol + NAD(+) + 4 H(+)(out)</text>
        <dbReference type="Rhea" id="RHEA:57888"/>
        <dbReference type="ChEBI" id="CHEBI:15378"/>
        <dbReference type="ChEBI" id="CHEBI:24646"/>
        <dbReference type="ChEBI" id="CHEBI:57540"/>
        <dbReference type="ChEBI" id="CHEBI:57945"/>
        <dbReference type="ChEBI" id="CHEBI:132124"/>
    </reaction>
</comment>
<dbReference type="EC" id="7.1.1.-" evidence="2"/>
<comment type="similarity">
    <text evidence="1 2">Belongs to the complex I subunit 6 family.</text>
</comment>
<dbReference type="GO" id="GO:0005886">
    <property type="term" value="C:plasma membrane"/>
    <property type="evidence" value="ECO:0007669"/>
    <property type="project" value="UniProtKB-SubCell"/>
</dbReference>
<dbReference type="PANTHER" id="PTHR33269">
    <property type="entry name" value="NADH-UBIQUINONE OXIDOREDUCTASE CHAIN 6"/>
    <property type="match status" value="1"/>
</dbReference>
<dbReference type="GO" id="GO:0048038">
    <property type="term" value="F:quinone binding"/>
    <property type="evidence" value="ECO:0007669"/>
    <property type="project" value="UniProtKB-UniRule"/>
</dbReference>
<dbReference type="RefSeq" id="WP_088555175.1">
    <property type="nucleotide sequence ID" value="NZ_BDGJ01000198.1"/>
</dbReference>